<dbReference type="Pfam" id="PF00403">
    <property type="entry name" value="HMA"/>
    <property type="match status" value="1"/>
</dbReference>
<proteinExistence type="predicted"/>
<evidence type="ECO:0000313" key="3">
    <source>
        <dbReference type="Proteomes" id="UP000184038"/>
    </source>
</evidence>
<dbReference type="AlphaFoldDB" id="A0A1M7G043"/>
<dbReference type="GO" id="GO:0046872">
    <property type="term" value="F:metal ion binding"/>
    <property type="evidence" value="ECO:0007669"/>
    <property type="project" value="InterPro"/>
</dbReference>
<dbReference type="RefSeq" id="WP_073283004.1">
    <property type="nucleotide sequence ID" value="NZ_FRCP01000006.1"/>
</dbReference>
<dbReference type="SUPFAM" id="SSF55008">
    <property type="entry name" value="HMA, heavy metal-associated domain"/>
    <property type="match status" value="1"/>
</dbReference>
<accession>A0A1M7G043</accession>
<sequence>MTTLKVKEMSCNHCVGRIGKVLTDAGIAHTIQLEDKTVTIEDSSNVAKAIEEMDDIGFTAEEE</sequence>
<gene>
    <name evidence="2" type="ORF">SAMN02746066_00736</name>
</gene>
<evidence type="ECO:0000259" key="1">
    <source>
        <dbReference type="Pfam" id="PF00403"/>
    </source>
</evidence>
<dbReference type="CDD" id="cd00371">
    <property type="entry name" value="HMA"/>
    <property type="match status" value="1"/>
</dbReference>
<reference evidence="2 3" key="1">
    <citation type="submission" date="2016-11" db="EMBL/GenBank/DDBJ databases">
        <authorList>
            <person name="Jaros S."/>
            <person name="Januszkiewicz K."/>
            <person name="Wedrychowicz H."/>
        </authorList>
    </citation>
    <scope>NUCLEOTIDE SEQUENCE [LARGE SCALE GENOMIC DNA]</scope>
    <source>
        <strain evidence="2 3">DSM 15930</strain>
    </source>
</reference>
<dbReference type="InterPro" id="IPR006121">
    <property type="entry name" value="HMA_dom"/>
</dbReference>
<feature type="domain" description="HMA" evidence="1">
    <location>
        <begin position="3"/>
        <end position="58"/>
    </location>
</feature>
<dbReference type="EMBL" id="FRCP01000006">
    <property type="protein sequence ID" value="SHM09438.1"/>
    <property type="molecule type" value="Genomic_DNA"/>
</dbReference>
<dbReference type="STRING" id="1120996.SAMN02746066_00736"/>
<name>A0A1M7G043_9FIRM</name>
<organism evidence="2 3">
    <name type="scientific">Anaerosporobacter mobilis DSM 15930</name>
    <dbReference type="NCBI Taxonomy" id="1120996"/>
    <lineage>
        <taxon>Bacteria</taxon>
        <taxon>Bacillati</taxon>
        <taxon>Bacillota</taxon>
        <taxon>Clostridia</taxon>
        <taxon>Lachnospirales</taxon>
        <taxon>Lachnospiraceae</taxon>
        <taxon>Anaerosporobacter</taxon>
    </lineage>
</organism>
<dbReference type="OrthoDB" id="9813965at2"/>
<protein>
    <submittedName>
        <fullName evidence="2">Copper chaperone</fullName>
    </submittedName>
</protein>
<dbReference type="Proteomes" id="UP000184038">
    <property type="component" value="Unassembled WGS sequence"/>
</dbReference>
<evidence type="ECO:0000313" key="2">
    <source>
        <dbReference type="EMBL" id="SHM09438.1"/>
    </source>
</evidence>
<dbReference type="InterPro" id="IPR036163">
    <property type="entry name" value="HMA_dom_sf"/>
</dbReference>
<dbReference type="Gene3D" id="3.30.70.100">
    <property type="match status" value="1"/>
</dbReference>
<keyword evidence="3" id="KW-1185">Reference proteome</keyword>